<dbReference type="RefSeq" id="WP_075269108.1">
    <property type="nucleotide sequence ID" value="NZ_CP014332.1"/>
</dbReference>
<dbReference type="Proteomes" id="UP000185473">
    <property type="component" value="Chromosome"/>
</dbReference>
<dbReference type="AlphaFoldDB" id="A0A1L6R9S1"/>
<organism evidence="1 2">
    <name type="scientific">Weissella jogaejeotgali</name>
    <dbReference type="NCBI Taxonomy" id="1631871"/>
    <lineage>
        <taxon>Bacteria</taxon>
        <taxon>Bacillati</taxon>
        <taxon>Bacillota</taxon>
        <taxon>Bacilli</taxon>
        <taxon>Lactobacillales</taxon>
        <taxon>Lactobacillaceae</taxon>
        <taxon>Weissella</taxon>
    </lineage>
</organism>
<dbReference type="STRING" id="1631871.FOL01_0404"/>
<evidence type="ECO:0000313" key="2">
    <source>
        <dbReference type="Proteomes" id="UP000185473"/>
    </source>
</evidence>
<dbReference type="OrthoDB" id="2146609at2"/>
<reference evidence="1 2" key="1">
    <citation type="submission" date="2016-02" db="EMBL/GenBank/DDBJ databases">
        <title>Complete Genome Sequence of Weissella jogaejeotgali FOL01.</title>
        <authorList>
            <person name="Lee J.-H."/>
            <person name="Ku H.-J."/>
        </authorList>
    </citation>
    <scope>NUCLEOTIDE SEQUENCE [LARGE SCALE GENOMIC DNA]</scope>
    <source>
        <strain evidence="1 2">FOL01</strain>
    </source>
</reference>
<protein>
    <submittedName>
        <fullName evidence="1">Uncharacterized protein</fullName>
    </submittedName>
</protein>
<dbReference type="KEGG" id="wjo:FOL01_0404"/>
<dbReference type="EMBL" id="CP014332">
    <property type="protein sequence ID" value="APS41263.1"/>
    <property type="molecule type" value="Genomic_DNA"/>
</dbReference>
<proteinExistence type="predicted"/>
<accession>A0A1L6R9S1</accession>
<evidence type="ECO:0000313" key="1">
    <source>
        <dbReference type="EMBL" id="APS41263.1"/>
    </source>
</evidence>
<sequence length="86" mass="9930">MLTVIKQHEDRNVIVYDYYIEGRQNVYVDTGHITVKAMGGFATWRAINDQNEKYLKQALTALVMKRNQDGGVYPDIIRVVLGEKKE</sequence>
<keyword evidence="2" id="KW-1185">Reference proteome</keyword>
<gene>
    <name evidence="1" type="ORF">FOL01_0404</name>
</gene>
<name>A0A1L6R9S1_9LACO</name>